<protein>
    <submittedName>
        <fullName evidence="1">Uncharacterized protein</fullName>
    </submittedName>
</protein>
<gene>
    <name evidence="1" type="ORF">BV82_1329</name>
</gene>
<dbReference type="AlphaFoldDB" id="A0AAP0XGE3"/>
<keyword evidence="2" id="KW-1185">Reference proteome</keyword>
<dbReference type="Proteomes" id="UP000027121">
    <property type="component" value="Chromosome"/>
</dbReference>
<dbReference type="EMBL" id="CP071706">
    <property type="protein sequence ID" value="KDO00875.2"/>
    <property type="molecule type" value="Genomic_DNA"/>
</dbReference>
<dbReference type="RefSeq" id="WP_010225465.1">
    <property type="nucleotide sequence ID" value="NZ_CP071706.1"/>
</dbReference>
<organism evidence="1 2">
    <name type="scientific">Pseudomonas donghuensis</name>
    <dbReference type="NCBI Taxonomy" id="1163398"/>
    <lineage>
        <taxon>Bacteria</taxon>
        <taxon>Pseudomonadati</taxon>
        <taxon>Pseudomonadota</taxon>
        <taxon>Gammaproteobacteria</taxon>
        <taxon>Pseudomonadales</taxon>
        <taxon>Pseudomonadaceae</taxon>
        <taxon>Pseudomonas</taxon>
    </lineage>
</organism>
<proteinExistence type="predicted"/>
<reference evidence="1 2" key="1">
    <citation type="journal article" date="2014" name="Genome Announc.">
        <title>Genome Sequence of Pseudomonas sp. Strain P482, a Tomato Rhizosphere Isolate with Broad-Spectrum Antimicrobial Activity.</title>
        <authorList>
            <person name="Krzyzanowska D.M."/>
            <person name="Ossowicki A."/>
            <person name="Jafra S."/>
        </authorList>
    </citation>
    <scope>NUCLEOTIDE SEQUENCE [LARGE SCALE GENOMIC DNA]</scope>
    <source>
        <strain evidence="1 2">P482</strain>
    </source>
</reference>
<sequence length="329" mass="36110">MSQSAGWKLMVGSGVGLCVLLAVALLKDHKVVLAELQFQGGAHPRHDTTQVHEGYLQAMQHVLAAQQLDVQQLQLELAPQRSDTLLLRGAENALAPAQRQGLNRQFEAILRARKAVVPSLQLTLDYSQARRLNAAGQEIGQAPANVVAMGRKVLALWFEFPSEVSLNTLVSDSERRHAFAGSRTVNGEAICQVDSFVQTALPFIITRFKADGAQLVGDMDILTHDQMALRVPASLYFDDRDLRVRLEAGGLKVSVDSQMSYGKFRSSWLSIEFGSLGVHPYQPFDLADAGREGLREMCSNFAYQAGRPFSFFYGVGLDRLETVRIAPAG</sequence>
<evidence type="ECO:0000313" key="1">
    <source>
        <dbReference type="EMBL" id="KDO00875.2"/>
    </source>
</evidence>
<name>A0AAP0XGE3_9PSED</name>
<reference evidence="1 2" key="2">
    <citation type="journal article" date="2016" name="Front. Microbiol.">
        <title>When Genome-Based Approach Meets the 'Old but Good': Revealing Genes Involved in the Antibacterial Activity of Pseudomonas sp. P482 against Soft Rot Pathogens.</title>
        <authorList>
            <person name="Krzyzanowska D.M."/>
            <person name="Ossowicki A."/>
            <person name="Rajewska M."/>
            <person name="Maciag T."/>
            <person name="Jablonska M."/>
            <person name="Obuchowski M."/>
            <person name="Heeb S."/>
            <person name="Jafra S."/>
        </authorList>
    </citation>
    <scope>NUCLEOTIDE SEQUENCE [LARGE SCALE GENOMIC DNA]</scope>
    <source>
        <strain evidence="1 2">P482</strain>
    </source>
</reference>
<accession>A0AAP0XGE3</accession>
<dbReference type="KEGG" id="pdw:BV82_1329"/>
<dbReference type="GeneID" id="98282716"/>
<evidence type="ECO:0000313" key="2">
    <source>
        <dbReference type="Proteomes" id="UP000027121"/>
    </source>
</evidence>